<feature type="domain" description="Methyltransferase type 11" evidence="1">
    <location>
        <begin position="21"/>
        <end position="65"/>
    </location>
</feature>
<name>A0A382YJQ6_9ZZZZ</name>
<reference evidence="2" key="1">
    <citation type="submission" date="2018-05" db="EMBL/GenBank/DDBJ databases">
        <authorList>
            <person name="Lanie J.A."/>
            <person name="Ng W.-L."/>
            <person name="Kazmierczak K.M."/>
            <person name="Andrzejewski T.M."/>
            <person name="Davidsen T.M."/>
            <person name="Wayne K.J."/>
            <person name="Tettelin H."/>
            <person name="Glass J.I."/>
            <person name="Rusch D."/>
            <person name="Podicherti R."/>
            <person name="Tsui H.-C.T."/>
            <person name="Winkler M.E."/>
        </authorList>
    </citation>
    <scope>NUCLEOTIDE SEQUENCE</scope>
</reference>
<protein>
    <recommendedName>
        <fullName evidence="1">Methyltransferase type 11 domain-containing protein</fullName>
    </recommendedName>
</protein>
<dbReference type="EMBL" id="UINC01176109">
    <property type="protein sequence ID" value="SVD83085.1"/>
    <property type="molecule type" value="Genomic_DNA"/>
</dbReference>
<evidence type="ECO:0000259" key="1">
    <source>
        <dbReference type="Pfam" id="PF08241"/>
    </source>
</evidence>
<dbReference type="InterPro" id="IPR029063">
    <property type="entry name" value="SAM-dependent_MTases_sf"/>
</dbReference>
<dbReference type="AlphaFoldDB" id="A0A382YJQ6"/>
<feature type="non-terminal residue" evidence="2">
    <location>
        <position position="1"/>
    </location>
</feature>
<dbReference type="Pfam" id="PF08241">
    <property type="entry name" value="Methyltransf_11"/>
    <property type="match status" value="1"/>
</dbReference>
<accession>A0A382YJQ6</accession>
<dbReference type="SUPFAM" id="SSF53335">
    <property type="entry name" value="S-adenosyl-L-methionine-dependent methyltransferases"/>
    <property type="match status" value="1"/>
</dbReference>
<evidence type="ECO:0000313" key="2">
    <source>
        <dbReference type="EMBL" id="SVD83085.1"/>
    </source>
</evidence>
<sequence>NLEGVPSHINPNPFIFAPDCTFPFPDNSVKTVYSSHALEHMNQPTVDRVLEESYRILKHGGHLVLKLPDFDRVLECWRQEDADFFDDNWGYSQIINTWDNYNVSDTIDSRAAFIFCGFWNDAYGDHFKQIWSGSMPGVVTIQEQNRSKAFHGPPAVSKDVYKAFKNNYSPKQISEKLCQIVMSTETNYHFNHQNAWSRHELKELVTRFNFVVLAQDTEVVLKNCWDLPQIRQMLSLSMYLLAKKTRIIWGHRDIM</sequence>
<dbReference type="CDD" id="cd02440">
    <property type="entry name" value="AdoMet_MTases"/>
    <property type="match status" value="1"/>
</dbReference>
<organism evidence="2">
    <name type="scientific">marine metagenome</name>
    <dbReference type="NCBI Taxonomy" id="408172"/>
    <lineage>
        <taxon>unclassified sequences</taxon>
        <taxon>metagenomes</taxon>
        <taxon>ecological metagenomes</taxon>
    </lineage>
</organism>
<proteinExistence type="predicted"/>
<dbReference type="Gene3D" id="3.40.50.150">
    <property type="entry name" value="Vaccinia Virus protein VP39"/>
    <property type="match status" value="1"/>
</dbReference>
<gene>
    <name evidence="2" type="ORF">METZ01_LOCUS435939</name>
</gene>
<dbReference type="GO" id="GO:0008757">
    <property type="term" value="F:S-adenosylmethionine-dependent methyltransferase activity"/>
    <property type="evidence" value="ECO:0007669"/>
    <property type="project" value="InterPro"/>
</dbReference>
<dbReference type="InterPro" id="IPR013216">
    <property type="entry name" value="Methyltransf_11"/>
</dbReference>